<dbReference type="EMBL" id="KQ971342">
    <property type="protein sequence ID" value="EFA03660.1"/>
    <property type="molecule type" value="Genomic_DNA"/>
</dbReference>
<reference evidence="2 3" key="2">
    <citation type="journal article" date="2010" name="Nucleic Acids Res.">
        <title>BeetleBase in 2010: revisions to provide comprehensive genomic information for Tribolium castaneum.</title>
        <authorList>
            <person name="Kim H.S."/>
            <person name="Murphy T."/>
            <person name="Xia J."/>
            <person name="Caragea D."/>
            <person name="Park Y."/>
            <person name="Beeman R.W."/>
            <person name="Lorenzen M.D."/>
            <person name="Butcher S."/>
            <person name="Manak J.R."/>
            <person name="Brown S.J."/>
        </authorList>
    </citation>
    <scope>GENOME REANNOTATION</scope>
    <source>
        <strain evidence="2 3">Georgia GA2</strain>
    </source>
</reference>
<dbReference type="eggNOG" id="ENOG502TCDW">
    <property type="taxonomic scope" value="Eukaryota"/>
</dbReference>
<dbReference type="AlphaFoldDB" id="D6WJV6"/>
<proteinExistence type="predicted"/>
<dbReference type="PANTHER" id="PTHR47577">
    <property type="entry name" value="THAP DOMAIN-CONTAINING PROTEIN 6"/>
    <property type="match status" value="1"/>
</dbReference>
<dbReference type="PANTHER" id="PTHR47577:SF2">
    <property type="entry name" value="THAP DOMAIN CONTAINING 9"/>
    <property type="match status" value="1"/>
</dbReference>
<keyword evidence="3" id="KW-1185">Reference proteome</keyword>
<reference evidence="2 3" key="1">
    <citation type="journal article" date="2008" name="Nature">
        <title>The genome of the model beetle and pest Tribolium castaneum.</title>
        <authorList>
            <consortium name="Tribolium Genome Sequencing Consortium"/>
            <person name="Richards S."/>
            <person name="Gibbs R.A."/>
            <person name="Weinstock G.M."/>
            <person name="Brown S.J."/>
            <person name="Denell R."/>
            <person name="Beeman R.W."/>
            <person name="Gibbs R."/>
            <person name="Beeman R.W."/>
            <person name="Brown S.J."/>
            <person name="Bucher G."/>
            <person name="Friedrich M."/>
            <person name="Grimmelikhuijzen C.J."/>
            <person name="Klingler M."/>
            <person name="Lorenzen M."/>
            <person name="Richards S."/>
            <person name="Roth S."/>
            <person name="Schroder R."/>
            <person name="Tautz D."/>
            <person name="Zdobnov E.M."/>
            <person name="Muzny D."/>
            <person name="Gibbs R.A."/>
            <person name="Weinstock G.M."/>
            <person name="Attaway T."/>
            <person name="Bell S."/>
            <person name="Buhay C.J."/>
            <person name="Chandrabose M.N."/>
            <person name="Chavez D."/>
            <person name="Clerk-Blankenburg K.P."/>
            <person name="Cree A."/>
            <person name="Dao M."/>
            <person name="Davis C."/>
            <person name="Chacko J."/>
            <person name="Dinh H."/>
            <person name="Dugan-Rocha S."/>
            <person name="Fowler G."/>
            <person name="Garner T.T."/>
            <person name="Garnes J."/>
            <person name="Gnirke A."/>
            <person name="Hawes A."/>
            <person name="Hernandez J."/>
            <person name="Hines S."/>
            <person name="Holder M."/>
            <person name="Hume J."/>
            <person name="Jhangiani S.N."/>
            <person name="Joshi V."/>
            <person name="Khan Z.M."/>
            <person name="Jackson L."/>
            <person name="Kovar C."/>
            <person name="Kowis A."/>
            <person name="Lee S."/>
            <person name="Lewis L.R."/>
            <person name="Margolis J."/>
            <person name="Morgan M."/>
            <person name="Nazareth L.V."/>
            <person name="Nguyen N."/>
            <person name="Okwuonu G."/>
            <person name="Parker D."/>
            <person name="Richards S."/>
            <person name="Ruiz S.J."/>
            <person name="Santibanez J."/>
            <person name="Savard J."/>
            <person name="Scherer S.E."/>
            <person name="Schneider B."/>
            <person name="Sodergren E."/>
            <person name="Tautz D."/>
            <person name="Vattahil S."/>
            <person name="Villasana D."/>
            <person name="White C.S."/>
            <person name="Wright R."/>
            <person name="Park Y."/>
            <person name="Beeman R.W."/>
            <person name="Lord J."/>
            <person name="Oppert B."/>
            <person name="Lorenzen M."/>
            <person name="Brown S."/>
            <person name="Wang L."/>
            <person name="Savard J."/>
            <person name="Tautz D."/>
            <person name="Richards S."/>
            <person name="Weinstock G."/>
            <person name="Gibbs R.A."/>
            <person name="Liu Y."/>
            <person name="Worley K."/>
            <person name="Weinstock G."/>
            <person name="Elsik C.G."/>
            <person name="Reese J.T."/>
            <person name="Elhaik E."/>
            <person name="Landan G."/>
            <person name="Graur D."/>
            <person name="Arensburger P."/>
            <person name="Atkinson P."/>
            <person name="Beeman R.W."/>
            <person name="Beidler J."/>
            <person name="Brown S.J."/>
            <person name="Demuth J.P."/>
            <person name="Drury D.W."/>
            <person name="Du Y.Z."/>
            <person name="Fujiwara H."/>
            <person name="Lorenzen M."/>
            <person name="Maselli V."/>
            <person name="Osanai M."/>
            <person name="Park Y."/>
            <person name="Robertson H.M."/>
            <person name="Tu Z."/>
            <person name="Wang J.J."/>
            <person name="Wang S."/>
            <person name="Richards S."/>
            <person name="Song H."/>
            <person name="Zhang L."/>
            <person name="Sodergren E."/>
            <person name="Werner D."/>
            <person name="Stanke M."/>
            <person name="Morgenstern B."/>
            <person name="Solovyev V."/>
            <person name="Kosarev P."/>
            <person name="Brown G."/>
            <person name="Chen H.C."/>
            <person name="Ermolaeva O."/>
            <person name="Hlavina W."/>
            <person name="Kapustin Y."/>
            <person name="Kiryutin B."/>
            <person name="Kitts P."/>
            <person name="Maglott D."/>
            <person name="Pruitt K."/>
            <person name="Sapojnikov V."/>
            <person name="Souvorov A."/>
            <person name="Mackey A.J."/>
            <person name="Waterhouse R.M."/>
            <person name="Wyder S."/>
            <person name="Zdobnov E.M."/>
            <person name="Zdobnov E.M."/>
            <person name="Wyder S."/>
            <person name="Kriventseva E.V."/>
            <person name="Kadowaki T."/>
            <person name="Bork P."/>
            <person name="Aranda M."/>
            <person name="Bao R."/>
            <person name="Beermann A."/>
            <person name="Berns N."/>
            <person name="Bolognesi R."/>
            <person name="Bonneton F."/>
            <person name="Bopp D."/>
            <person name="Brown S.J."/>
            <person name="Bucher G."/>
            <person name="Butts T."/>
            <person name="Chaumot A."/>
            <person name="Denell R.E."/>
            <person name="Ferrier D.E."/>
            <person name="Friedrich M."/>
            <person name="Gordon C.M."/>
            <person name="Jindra M."/>
            <person name="Klingler M."/>
            <person name="Lan Q."/>
            <person name="Lattorff H.M."/>
            <person name="Laudet V."/>
            <person name="von Levetsow C."/>
            <person name="Liu Z."/>
            <person name="Lutz R."/>
            <person name="Lynch J.A."/>
            <person name="da Fonseca R.N."/>
            <person name="Posnien N."/>
            <person name="Reuter R."/>
            <person name="Roth S."/>
            <person name="Savard J."/>
            <person name="Schinko J.B."/>
            <person name="Schmitt C."/>
            <person name="Schoppmeier M."/>
            <person name="Schroder R."/>
            <person name="Shippy T.D."/>
            <person name="Simonnet F."/>
            <person name="Marques-Souza H."/>
            <person name="Tautz D."/>
            <person name="Tomoyasu Y."/>
            <person name="Trauner J."/>
            <person name="Van der Zee M."/>
            <person name="Vervoort M."/>
            <person name="Wittkopp N."/>
            <person name="Wimmer E.A."/>
            <person name="Yang X."/>
            <person name="Jones A.K."/>
            <person name="Sattelle D.B."/>
            <person name="Ebert P.R."/>
            <person name="Nelson D."/>
            <person name="Scott J.G."/>
            <person name="Beeman R.W."/>
            <person name="Muthukrishnan S."/>
            <person name="Kramer K.J."/>
            <person name="Arakane Y."/>
            <person name="Beeman R.W."/>
            <person name="Zhu Q."/>
            <person name="Hogenkamp D."/>
            <person name="Dixit R."/>
            <person name="Oppert B."/>
            <person name="Jiang H."/>
            <person name="Zou Z."/>
            <person name="Marshall J."/>
            <person name="Elpidina E."/>
            <person name="Vinokurov K."/>
            <person name="Oppert C."/>
            <person name="Zou Z."/>
            <person name="Evans J."/>
            <person name="Lu Z."/>
            <person name="Zhao P."/>
            <person name="Sumathipala N."/>
            <person name="Altincicek B."/>
            <person name="Vilcinskas A."/>
            <person name="Williams M."/>
            <person name="Hultmark D."/>
            <person name="Hetru C."/>
            <person name="Jiang H."/>
            <person name="Grimmelikhuijzen C.J."/>
            <person name="Hauser F."/>
            <person name="Cazzamali G."/>
            <person name="Williamson M."/>
            <person name="Park Y."/>
            <person name="Li B."/>
            <person name="Tanaka Y."/>
            <person name="Predel R."/>
            <person name="Neupert S."/>
            <person name="Schachtner J."/>
            <person name="Verleyen P."/>
            <person name="Raible F."/>
            <person name="Bork P."/>
            <person name="Friedrich M."/>
            <person name="Walden K.K."/>
            <person name="Robertson H.M."/>
            <person name="Angeli S."/>
            <person name="Foret S."/>
            <person name="Bucher G."/>
            <person name="Schuetz S."/>
            <person name="Maleszka R."/>
            <person name="Wimmer E.A."/>
            <person name="Beeman R.W."/>
            <person name="Lorenzen M."/>
            <person name="Tomoyasu Y."/>
            <person name="Miller S.C."/>
            <person name="Grossmann D."/>
            <person name="Bucher G."/>
        </authorList>
    </citation>
    <scope>NUCLEOTIDE SEQUENCE [LARGE SCALE GENOMIC DNA]</scope>
    <source>
        <strain evidence="2 3">Georgia GA2</strain>
    </source>
</reference>
<feature type="domain" description="Transposable element P transposase-like GTP-binding insertion" evidence="1">
    <location>
        <begin position="1"/>
        <end position="55"/>
    </location>
</feature>
<name>D6WJV6_TRICA</name>
<organism evidence="2 3">
    <name type="scientific">Tribolium castaneum</name>
    <name type="common">Red flour beetle</name>
    <dbReference type="NCBI Taxonomy" id="7070"/>
    <lineage>
        <taxon>Eukaryota</taxon>
        <taxon>Metazoa</taxon>
        <taxon>Ecdysozoa</taxon>
        <taxon>Arthropoda</taxon>
        <taxon>Hexapoda</taxon>
        <taxon>Insecta</taxon>
        <taxon>Pterygota</taxon>
        <taxon>Neoptera</taxon>
        <taxon>Endopterygota</taxon>
        <taxon>Coleoptera</taxon>
        <taxon>Polyphaga</taxon>
        <taxon>Cucujiformia</taxon>
        <taxon>Tenebrionidae</taxon>
        <taxon>Tenebrionidae incertae sedis</taxon>
        <taxon>Tribolium</taxon>
    </lineage>
</organism>
<evidence type="ECO:0000313" key="3">
    <source>
        <dbReference type="Proteomes" id="UP000007266"/>
    </source>
</evidence>
<dbReference type="Proteomes" id="UP000007266">
    <property type="component" value="Linkage group 5"/>
</dbReference>
<dbReference type="InterPro" id="IPR048366">
    <property type="entry name" value="TNP-like_GBD"/>
</dbReference>
<dbReference type="Pfam" id="PF21788">
    <property type="entry name" value="TNP-like_GBD"/>
    <property type="match status" value="1"/>
</dbReference>
<dbReference type="InParanoid" id="D6WJV6"/>
<gene>
    <name evidence="2" type="primary">GLEAN_13755</name>
    <name evidence="2" type="ORF">TcasGA2_TC013755</name>
</gene>
<sequence length="412" mass="46254">MKVNLAVQLFSPKVTAALRYLEHHGGDFFRDCGATVTYMENMYKYFQIHDVSNKKQYVEQRDSNTAPYTESEDERLLWLNSYFPNYIANIQVTSAEAGMTGLSNETAEALVFTAISTAQCVKYLISDLNFYYVLTRKFNSDAVESIFSNVRLRGGSNDITDCRAAEYALRQILRTGFIKNVDNTNTISDVGYTSSATLNNSQQLNEDPNQMTITLSNDVIKKLEELSTCAGNFTNFASIESGAIGFLCGYLLKKVEESVKCATCLMPLSNHSALKTSPLLELIYNQDRGKLKYPSEKFIGLICNVIEVTLEIIPSVPTQNVEHILNTVIVSYLKNNPMFSCEEHHNVCKIIVGKLIPALLTNFCNLHTQRSRKQCYIYSKKRKLLKGTKQCGQPCEGKVPSLIKEAVTVIFS</sequence>
<dbReference type="PhylomeDB" id="D6WJV6"/>
<evidence type="ECO:0000313" key="2">
    <source>
        <dbReference type="EMBL" id="EFA03660.1"/>
    </source>
</evidence>
<dbReference type="OMA" id="WKESTSH"/>
<dbReference type="HOGENOM" id="CLU_667877_0_0_1"/>
<accession>D6WJV6</accession>
<protein>
    <submittedName>
        <fullName evidence="2">Transposable element P transposase-like Protein</fullName>
    </submittedName>
</protein>
<evidence type="ECO:0000259" key="1">
    <source>
        <dbReference type="Pfam" id="PF21788"/>
    </source>
</evidence>